<accession>A0A7G5EHI9</accession>
<dbReference type="GO" id="GO:0003700">
    <property type="term" value="F:DNA-binding transcription factor activity"/>
    <property type="evidence" value="ECO:0007669"/>
    <property type="project" value="InterPro"/>
</dbReference>
<evidence type="ECO:0000256" key="3">
    <source>
        <dbReference type="ARBA" id="ARBA00023163"/>
    </source>
</evidence>
<dbReference type="SMART" id="SM00895">
    <property type="entry name" value="FCD"/>
    <property type="match status" value="1"/>
</dbReference>
<dbReference type="GO" id="GO:0003677">
    <property type="term" value="F:DNA binding"/>
    <property type="evidence" value="ECO:0007669"/>
    <property type="project" value="UniProtKB-KW"/>
</dbReference>
<evidence type="ECO:0000313" key="5">
    <source>
        <dbReference type="EMBL" id="QMV73464.1"/>
    </source>
</evidence>
<dbReference type="PANTHER" id="PTHR43537">
    <property type="entry name" value="TRANSCRIPTIONAL REGULATOR, GNTR FAMILY"/>
    <property type="match status" value="1"/>
</dbReference>
<keyword evidence="1" id="KW-0805">Transcription regulation</keyword>
<dbReference type="EMBL" id="CP058554">
    <property type="protein sequence ID" value="QMV73464.1"/>
    <property type="molecule type" value="Genomic_DNA"/>
</dbReference>
<dbReference type="RefSeq" id="WP_182322188.1">
    <property type="nucleotide sequence ID" value="NZ_CP058554.1"/>
</dbReference>
<keyword evidence="3" id="KW-0804">Transcription</keyword>
<dbReference type="Gene3D" id="1.20.120.530">
    <property type="entry name" value="GntR ligand-binding domain-like"/>
    <property type="match status" value="1"/>
</dbReference>
<evidence type="ECO:0000259" key="4">
    <source>
        <dbReference type="PROSITE" id="PS50949"/>
    </source>
</evidence>
<dbReference type="InterPro" id="IPR036390">
    <property type="entry name" value="WH_DNA-bd_sf"/>
</dbReference>
<dbReference type="PANTHER" id="PTHR43537:SF39">
    <property type="entry name" value="HTH-TYPE TRANSCRIPTIONAL REGULATOR MCBR"/>
    <property type="match status" value="1"/>
</dbReference>
<evidence type="ECO:0000256" key="2">
    <source>
        <dbReference type="ARBA" id="ARBA00023125"/>
    </source>
</evidence>
<name>A0A7G5EHI9_9BURK</name>
<dbReference type="KEGG" id="cpis:HS961_11855"/>
<feature type="domain" description="HTH gntR-type" evidence="4">
    <location>
        <begin position="11"/>
        <end position="78"/>
    </location>
</feature>
<evidence type="ECO:0000256" key="1">
    <source>
        <dbReference type="ARBA" id="ARBA00023015"/>
    </source>
</evidence>
<organism evidence="5 6">
    <name type="scientific">Comamonas piscis</name>
    <dbReference type="NCBI Taxonomy" id="1562974"/>
    <lineage>
        <taxon>Bacteria</taxon>
        <taxon>Pseudomonadati</taxon>
        <taxon>Pseudomonadota</taxon>
        <taxon>Betaproteobacteria</taxon>
        <taxon>Burkholderiales</taxon>
        <taxon>Comamonadaceae</taxon>
        <taxon>Comamonas</taxon>
    </lineage>
</organism>
<dbReference type="Gene3D" id="1.10.10.10">
    <property type="entry name" value="Winged helix-like DNA-binding domain superfamily/Winged helix DNA-binding domain"/>
    <property type="match status" value="1"/>
</dbReference>
<dbReference type="InterPro" id="IPR036388">
    <property type="entry name" value="WH-like_DNA-bd_sf"/>
</dbReference>
<dbReference type="PROSITE" id="PS50949">
    <property type="entry name" value="HTH_GNTR"/>
    <property type="match status" value="1"/>
</dbReference>
<dbReference type="Proteomes" id="UP000515240">
    <property type="component" value="Chromosome"/>
</dbReference>
<reference evidence="5 6" key="1">
    <citation type="journal article" date="2020" name="G3 (Bethesda)">
        <title>CeMbio - The Caenorhabditis elegans Microbiome Resource.</title>
        <authorList>
            <person name="Dirksen P."/>
            <person name="Assie A."/>
            <person name="Zimmermann J."/>
            <person name="Zhang F."/>
            <person name="Tietje A.M."/>
            <person name="Marsh S.A."/>
            <person name="Felix M.A."/>
            <person name="Shapira M."/>
            <person name="Kaleta C."/>
            <person name="Schulenburg H."/>
            <person name="Samuel B."/>
        </authorList>
    </citation>
    <scope>NUCLEOTIDE SEQUENCE [LARGE SCALE GENOMIC DNA]</scope>
    <source>
        <strain evidence="5 6">BIGb0172</strain>
    </source>
</reference>
<dbReference type="SMART" id="SM00345">
    <property type="entry name" value="HTH_GNTR"/>
    <property type="match status" value="1"/>
</dbReference>
<dbReference type="InterPro" id="IPR000524">
    <property type="entry name" value="Tscrpt_reg_HTH_GntR"/>
</dbReference>
<keyword evidence="6" id="KW-1185">Reference proteome</keyword>
<dbReference type="InterPro" id="IPR011711">
    <property type="entry name" value="GntR_C"/>
</dbReference>
<sequence>MAERFESVNTESKGDQIYAQLAQALVKGQLLPGERVKIRELALQMGTSVTPVRDAILRLVQHGVLVMLSPRDIRVRRLTLDEYLEIRNIRVELEGMAASQAAVRATADEVQRLAEQVQQNEEAVRRGDIAQAIALNQDFHFALCQLARMPLLSDILYGLWLKMGPLIAQSYSEGGRSMIDHHYPVIEALRRNDPHAARVAIQTDLLSGGQSIYERFGRVEQGMDAP</sequence>
<keyword evidence="2" id="KW-0238">DNA-binding</keyword>
<evidence type="ECO:0000313" key="6">
    <source>
        <dbReference type="Proteomes" id="UP000515240"/>
    </source>
</evidence>
<gene>
    <name evidence="5" type="ORF">HS961_11855</name>
</gene>
<dbReference type="AlphaFoldDB" id="A0A7G5EHI9"/>
<dbReference type="Pfam" id="PF00392">
    <property type="entry name" value="GntR"/>
    <property type="match status" value="1"/>
</dbReference>
<dbReference type="SUPFAM" id="SSF48008">
    <property type="entry name" value="GntR ligand-binding domain-like"/>
    <property type="match status" value="1"/>
</dbReference>
<protein>
    <submittedName>
        <fullName evidence="5">GntR family transcriptional regulator</fullName>
    </submittedName>
</protein>
<proteinExistence type="predicted"/>
<dbReference type="InterPro" id="IPR008920">
    <property type="entry name" value="TF_FadR/GntR_C"/>
</dbReference>
<dbReference type="SUPFAM" id="SSF46785">
    <property type="entry name" value="Winged helix' DNA-binding domain"/>
    <property type="match status" value="1"/>
</dbReference>
<dbReference type="Pfam" id="PF07729">
    <property type="entry name" value="FCD"/>
    <property type="match status" value="1"/>
</dbReference>